<accession>A0A2W7R7E8</accession>
<proteinExistence type="predicted"/>
<feature type="transmembrane region" description="Helical" evidence="1">
    <location>
        <begin position="12"/>
        <end position="34"/>
    </location>
</feature>
<dbReference type="EMBL" id="QKZT01000002">
    <property type="protein sequence ID" value="PZX56758.1"/>
    <property type="molecule type" value="Genomic_DNA"/>
</dbReference>
<evidence type="ECO:0000313" key="2">
    <source>
        <dbReference type="EMBL" id="PZX56758.1"/>
    </source>
</evidence>
<gene>
    <name evidence="2" type="ORF">LV85_00691</name>
</gene>
<organism evidence="2 3">
    <name type="scientific">Algoriphagus chordae</name>
    <dbReference type="NCBI Taxonomy" id="237019"/>
    <lineage>
        <taxon>Bacteria</taxon>
        <taxon>Pseudomonadati</taxon>
        <taxon>Bacteroidota</taxon>
        <taxon>Cytophagia</taxon>
        <taxon>Cytophagales</taxon>
        <taxon>Cyclobacteriaceae</taxon>
        <taxon>Algoriphagus</taxon>
    </lineage>
</organism>
<dbReference type="OrthoDB" id="965189at2"/>
<keyword evidence="1" id="KW-0472">Membrane</keyword>
<keyword evidence="1" id="KW-0812">Transmembrane</keyword>
<evidence type="ECO:0000313" key="3">
    <source>
        <dbReference type="Proteomes" id="UP000248882"/>
    </source>
</evidence>
<reference evidence="2 3" key="1">
    <citation type="submission" date="2018-06" db="EMBL/GenBank/DDBJ databases">
        <title>Genomic Encyclopedia of Archaeal and Bacterial Type Strains, Phase II (KMG-II): from individual species to whole genera.</title>
        <authorList>
            <person name="Goeker M."/>
        </authorList>
    </citation>
    <scope>NUCLEOTIDE SEQUENCE [LARGE SCALE GENOMIC DNA]</scope>
    <source>
        <strain evidence="2 3">DSM 19830</strain>
    </source>
</reference>
<keyword evidence="1" id="KW-1133">Transmembrane helix</keyword>
<evidence type="ECO:0000256" key="1">
    <source>
        <dbReference type="SAM" id="Phobius"/>
    </source>
</evidence>
<dbReference type="AlphaFoldDB" id="A0A2W7R7E8"/>
<dbReference type="Proteomes" id="UP000248882">
    <property type="component" value="Unassembled WGS sequence"/>
</dbReference>
<dbReference type="RefSeq" id="WP_111316773.1">
    <property type="nucleotide sequence ID" value="NZ_QKZT01000002.1"/>
</dbReference>
<evidence type="ECO:0008006" key="4">
    <source>
        <dbReference type="Google" id="ProtNLM"/>
    </source>
</evidence>
<feature type="transmembrane region" description="Helical" evidence="1">
    <location>
        <begin position="54"/>
        <end position="84"/>
    </location>
</feature>
<name>A0A2W7R7E8_9BACT</name>
<sequence>MVKIEKIGVSSAAKIYGLTLGILGFVIGIFYAIFLSAFSGLLGDDFPIGNSGALGLAMAIFFPIMYGFIGFIMGALGAVVYNFVASKIGGLEIQLSKDDEIPML</sequence>
<protein>
    <recommendedName>
        <fullName evidence="4">DUF3566 domain-containing protein</fullName>
    </recommendedName>
</protein>
<keyword evidence="3" id="KW-1185">Reference proteome</keyword>
<comment type="caution">
    <text evidence="2">The sequence shown here is derived from an EMBL/GenBank/DDBJ whole genome shotgun (WGS) entry which is preliminary data.</text>
</comment>